<keyword evidence="4" id="KW-1015">Disulfide bond</keyword>
<evidence type="ECO:0000256" key="2">
    <source>
        <dbReference type="ARBA" id="ARBA00022729"/>
    </source>
</evidence>
<dbReference type="InterPro" id="IPR001881">
    <property type="entry name" value="EGF-like_Ca-bd_dom"/>
</dbReference>
<feature type="domain" description="EGF-like" evidence="5">
    <location>
        <begin position="65"/>
        <end position="79"/>
    </location>
</feature>
<dbReference type="PROSITE" id="PS00010">
    <property type="entry name" value="ASX_HYDROXYL"/>
    <property type="match status" value="1"/>
</dbReference>
<dbReference type="GO" id="GO:0005509">
    <property type="term" value="F:calcium ion binding"/>
    <property type="evidence" value="ECO:0007669"/>
    <property type="project" value="InterPro"/>
</dbReference>
<evidence type="ECO:0000256" key="4">
    <source>
        <dbReference type="ARBA" id="ARBA00023157"/>
    </source>
</evidence>
<dbReference type="SMART" id="SM00181">
    <property type="entry name" value="EGF"/>
    <property type="match status" value="2"/>
</dbReference>
<dbReference type="SMART" id="SM00179">
    <property type="entry name" value="EGF_CA"/>
    <property type="match status" value="2"/>
</dbReference>
<evidence type="ECO:0000313" key="6">
    <source>
        <dbReference type="EMBL" id="VEL36508.1"/>
    </source>
</evidence>
<evidence type="ECO:0000259" key="5">
    <source>
        <dbReference type="PROSITE" id="PS01186"/>
    </source>
</evidence>
<keyword evidence="2" id="KW-0732">Signal</keyword>
<protein>
    <recommendedName>
        <fullName evidence="5">EGF-like domain-containing protein</fullName>
    </recommendedName>
</protein>
<organism evidence="6 7">
    <name type="scientific">Protopolystoma xenopodis</name>
    <dbReference type="NCBI Taxonomy" id="117903"/>
    <lineage>
        <taxon>Eukaryota</taxon>
        <taxon>Metazoa</taxon>
        <taxon>Spiralia</taxon>
        <taxon>Lophotrochozoa</taxon>
        <taxon>Platyhelminthes</taxon>
        <taxon>Monogenea</taxon>
        <taxon>Polyopisthocotylea</taxon>
        <taxon>Polystomatidea</taxon>
        <taxon>Polystomatidae</taxon>
        <taxon>Protopolystoma</taxon>
    </lineage>
</organism>
<dbReference type="EMBL" id="CAAALY010252406">
    <property type="protein sequence ID" value="VEL36508.1"/>
    <property type="molecule type" value="Genomic_DNA"/>
</dbReference>
<evidence type="ECO:0000313" key="7">
    <source>
        <dbReference type="Proteomes" id="UP000784294"/>
    </source>
</evidence>
<dbReference type="Gene3D" id="2.10.25.10">
    <property type="entry name" value="Laminin"/>
    <property type="match status" value="2"/>
</dbReference>
<name>A0A3S5CP05_9PLAT</name>
<dbReference type="InterPro" id="IPR050751">
    <property type="entry name" value="ECM_structural_protein"/>
</dbReference>
<keyword evidence="1" id="KW-0245">EGF-like domain</keyword>
<accession>A0A3S5CP05</accession>
<dbReference type="PANTHER" id="PTHR24034:SF209">
    <property type="entry name" value="EGF-LIKE DOMAIN-CONTAINING PROTEIN"/>
    <property type="match status" value="1"/>
</dbReference>
<keyword evidence="7" id="KW-1185">Reference proteome</keyword>
<dbReference type="PANTHER" id="PTHR24034">
    <property type="entry name" value="EGF-LIKE DOMAIN-CONTAINING PROTEIN"/>
    <property type="match status" value="1"/>
</dbReference>
<dbReference type="Pfam" id="PF00008">
    <property type="entry name" value="EGF"/>
    <property type="match status" value="1"/>
</dbReference>
<dbReference type="Pfam" id="PF12662">
    <property type="entry name" value="cEGF"/>
    <property type="match status" value="1"/>
</dbReference>
<proteinExistence type="predicted"/>
<reference evidence="6" key="1">
    <citation type="submission" date="2018-11" db="EMBL/GenBank/DDBJ databases">
        <authorList>
            <consortium name="Pathogen Informatics"/>
        </authorList>
    </citation>
    <scope>NUCLEOTIDE SEQUENCE</scope>
</reference>
<keyword evidence="3" id="KW-0677">Repeat</keyword>
<dbReference type="CDD" id="cd00054">
    <property type="entry name" value="EGF_CA"/>
    <property type="match status" value="1"/>
</dbReference>
<comment type="caution">
    <text evidence="6">The sequence shown here is derived from an EMBL/GenBank/DDBJ whole genome shotgun (WGS) entry which is preliminary data.</text>
</comment>
<evidence type="ECO:0000256" key="3">
    <source>
        <dbReference type="ARBA" id="ARBA00022737"/>
    </source>
</evidence>
<dbReference type="PROSITE" id="PS01187">
    <property type="entry name" value="EGF_CA"/>
    <property type="match status" value="1"/>
</dbReference>
<evidence type="ECO:0000256" key="1">
    <source>
        <dbReference type="ARBA" id="ARBA00022536"/>
    </source>
</evidence>
<dbReference type="SUPFAM" id="SSF57184">
    <property type="entry name" value="Growth factor receptor domain"/>
    <property type="match status" value="1"/>
</dbReference>
<gene>
    <name evidence="6" type="ORF">PXEA_LOCUS29948</name>
</gene>
<dbReference type="InterPro" id="IPR018097">
    <property type="entry name" value="EGF_Ca-bd_CS"/>
</dbReference>
<sequence>MCGREHTCMNTEGTYVCNCGPGYQKGENERTCIDIDECRAHEQDASLRQPCSDGICINFPGGFSCQCPDGFRLGRGARCYGKYGCSMCCQEDNGLLLEDVNSGRLWPIEQVCIR</sequence>
<dbReference type="OrthoDB" id="5953235at2759"/>
<dbReference type="InterPro" id="IPR000742">
    <property type="entry name" value="EGF"/>
</dbReference>
<feature type="domain" description="EGF-like" evidence="5">
    <location>
        <begin position="17"/>
        <end position="32"/>
    </location>
</feature>
<dbReference type="Proteomes" id="UP000784294">
    <property type="component" value="Unassembled WGS sequence"/>
</dbReference>
<dbReference type="InterPro" id="IPR000152">
    <property type="entry name" value="EGF-type_Asp/Asn_hydroxyl_site"/>
</dbReference>
<dbReference type="AlphaFoldDB" id="A0A3S5CP05"/>
<dbReference type="InterPro" id="IPR026823">
    <property type="entry name" value="cEGF"/>
</dbReference>
<dbReference type="PROSITE" id="PS01186">
    <property type="entry name" value="EGF_2"/>
    <property type="match status" value="2"/>
</dbReference>
<dbReference type="InterPro" id="IPR009030">
    <property type="entry name" value="Growth_fac_rcpt_cys_sf"/>
</dbReference>